<reference evidence="7 8" key="1">
    <citation type="submission" date="2008-07" db="EMBL/GenBank/DDBJ databases">
        <title>Complete sequence of Geobacter bemidjiensis BEM.</title>
        <authorList>
            <consortium name="US DOE Joint Genome Institute"/>
            <person name="Lucas S."/>
            <person name="Copeland A."/>
            <person name="Lapidus A."/>
            <person name="Glavina del Rio T."/>
            <person name="Dalin E."/>
            <person name="Tice H."/>
            <person name="Bruce D."/>
            <person name="Goodwin L."/>
            <person name="Pitluck S."/>
            <person name="Kiss H."/>
            <person name="Brettin T."/>
            <person name="Detter J.C."/>
            <person name="Han C."/>
            <person name="Kuske C.R."/>
            <person name="Schmutz J."/>
            <person name="Larimer F."/>
            <person name="Land M."/>
            <person name="Hauser L."/>
            <person name="Kyrpides N."/>
            <person name="Lykidis A."/>
            <person name="Lovley D."/>
            <person name="Richardson P."/>
        </authorList>
    </citation>
    <scope>NUCLEOTIDE SEQUENCE [LARGE SCALE GENOMIC DNA]</scope>
    <source>
        <strain evidence="8">ATCC BAA-1014 / DSM 16622 / JCM 12645 / Bem</strain>
    </source>
</reference>
<keyword evidence="4" id="KW-0408">Iron</keyword>
<name>B5EET4_CITBB</name>
<sequence length="507" mass="56017">MQLQCSVLGKDVEITDTSTPVISPYWRLKRNGDWTLLCRYAAEQSDYSLVSPLVGATLSLMDGRLAFRHLCLIVQYAQGFENLEAAKEFVTKVILATNKECDAVVDMTPELEPFAVKMDPLRFASNMSGPQEQKRPAAPLSLNLMFSNECETNCSYCQAQRRYLPENTLLPAKRWKEIIGEAKSLGIEQVTLSGGDPLYRKEALALIGELIAKDMLFQLPTKCCITEEIAERLVEVGMTNPINQYLREIQLTIDGPDEGPAHKSGHVSKSVQSIRNLKARGFNFRVKAVATPVNASRIYPWIKQLVEMGVTQITVAAYAKVYHKHNGNLSLSSHDKFSIAQQCQKARSDFPEISLSTSGIGPAPGAEQCMESASVFKPGPIEISVDIGDESSGKISYWKSRTQCAGGRTSMTVTPDGKVVLCDTVPQDESFFVGDVSTQSLLEVWNSECLLNFAYPSREKFKGSACYDCDKLEECQSKAGHCFRDSYFNFGTIFGPAANCPVAQRQA</sequence>
<gene>
    <name evidence="7" type="ordered locus">Gbem_0807</name>
</gene>
<dbReference type="EMBL" id="CP001124">
    <property type="protein sequence ID" value="ACH37830.1"/>
    <property type="molecule type" value="Genomic_DNA"/>
</dbReference>
<reference evidence="7 8" key="2">
    <citation type="journal article" date="2010" name="BMC Genomics">
        <title>The genome of Geobacter bemidjiensis, exemplar for the subsurface clade of Geobacter species that predominate in Fe(III)-reducing subsurface environments.</title>
        <authorList>
            <person name="Aklujkar M."/>
            <person name="Young N.D."/>
            <person name="Holmes D."/>
            <person name="Chavan M."/>
            <person name="Risso C."/>
            <person name="Kiss H.E."/>
            <person name="Han C.S."/>
            <person name="Land M.L."/>
            <person name="Lovley D.R."/>
        </authorList>
    </citation>
    <scope>NUCLEOTIDE SEQUENCE [LARGE SCALE GENOMIC DNA]</scope>
    <source>
        <strain evidence="8">ATCC BAA-1014 / DSM 16622 / JCM 12645 / Bem</strain>
    </source>
</reference>
<dbReference type="InterPro" id="IPR050377">
    <property type="entry name" value="Radical_SAM_PqqE_MftC-like"/>
</dbReference>
<feature type="domain" description="Radical SAM core" evidence="6">
    <location>
        <begin position="136"/>
        <end position="351"/>
    </location>
</feature>
<dbReference type="Pfam" id="PF13186">
    <property type="entry name" value="SPASM"/>
    <property type="match status" value="1"/>
</dbReference>
<dbReference type="SUPFAM" id="SSF102114">
    <property type="entry name" value="Radical SAM enzymes"/>
    <property type="match status" value="1"/>
</dbReference>
<dbReference type="GO" id="GO:0046872">
    <property type="term" value="F:metal ion binding"/>
    <property type="evidence" value="ECO:0007669"/>
    <property type="project" value="UniProtKB-KW"/>
</dbReference>
<dbReference type="eggNOG" id="COG0535">
    <property type="taxonomic scope" value="Bacteria"/>
</dbReference>
<dbReference type="SFLD" id="SFLDG01067">
    <property type="entry name" value="SPASM/twitch_domain_containing"/>
    <property type="match status" value="1"/>
</dbReference>
<keyword evidence="8" id="KW-1185">Reference proteome</keyword>
<keyword evidence="2" id="KW-0949">S-adenosyl-L-methionine</keyword>
<evidence type="ECO:0000313" key="8">
    <source>
        <dbReference type="Proteomes" id="UP000008825"/>
    </source>
</evidence>
<accession>B5EET4</accession>
<dbReference type="OrthoDB" id="9782387at2"/>
<dbReference type="Proteomes" id="UP000008825">
    <property type="component" value="Chromosome"/>
</dbReference>
<comment type="cofactor">
    <cofactor evidence="1">
        <name>[4Fe-4S] cluster</name>
        <dbReference type="ChEBI" id="CHEBI:49883"/>
    </cofactor>
</comment>
<dbReference type="PANTHER" id="PTHR11228">
    <property type="entry name" value="RADICAL SAM DOMAIN PROTEIN"/>
    <property type="match status" value="1"/>
</dbReference>
<dbReference type="CDD" id="cd21109">
    <property type="entry name" value="SPASM"/>
    <property type="match status" value="1"/>
</dbReference>
<dbReference type="Pfam" id="PF04055">
    <property type="entry name" value="Radical_SAM"/>
    <property type="match status" value="1"/>
</dbReference>
<dbReference type="Gene3D" id="3.20.20.70">
    <property type="entry name" value="Aldolase class I"/>
    <property type="match status" value="1"/>
</dbReference>
<proteinExistence type="predicted"/>
<dbReference type="GO" id="GO:0003824">
    <property type="term" value="F:catalytic activity"/>
    <property type="evidence" value="ECO:0007669"/>
    <property type="project" value="InterPro"/>
</dbReference>
<keyword evidence="5" id="KW-0411">Iron-sulfur</keyword>
<dbReference type="SFLD" id="SFLDS00029">
    <property type="entry name" value="Radical_SAM"/>
    <property type="match status" value="1"/>
</dbReference>
<evidence type="ECO:0000256" key="4">
    <source>
        <dbReference type="ARBA" id="ARBA00023004"/>
    </source>
</evidence>
<evidence type="ECO:0000256" key="5">
    <source>
        <dbReference type="ARBA" id="ARBA00023014"/>
    </source>
</evidence>
<keyword evidence="3" id="KW-0479">Metal-binding</keyword>
<dbReference type="PANTHER" id="PTHR11228:SF7">
    <property type="entry name" value="PQQA PEPTIDE CYCLASE"/>
    <property type="match status" value="1"/>
</dbReference>
<dbReference type="InterPro" id="IPR058240">
    <property type="entry name" value="rSAM_sf"/>
</dbReference>
<dbReference type="PROSITE" id="PS51918">
    <property type="entry name" value="RADICAL_SAM"/>
    <property type="match status" value="1"/>
</dbReference>
<dbReference type="HOGENOM" id="CLU_041531_0_0_7"/>
<dbReference type="KEGG" id="gbm:Gbem_0807"/>
<dbReference type="InterPro" id="IPR023885">
    <property type="entry name" value="4Fe4S-binding_SPASM_dom"/>
</dbReference>
<dbReference type="AlphaFoldDB" id="B5EET4"/>
<dbReference type="CDD" id="cd01335">
    <property type="entry name" value="Radical_SAM"/>
    <property type="match status" value="1"/>
</dbReference>
<dbReference type="InterPro" id="IPR007197">
    <property type="entry name" value="rSAM"/>
</dbReference>
<dbReference type="NCBIfam" id="TIGR04085">
    <property type="entry name" value="rSAM_more_4Fe4S"/>
    <property type="match status" value="1"/>
</dbReference>
<evidence type="ECO:0000256" key="3">
    <source>
        <dbReference type="ARBA" id="ARBA00022723"/>
    </source>
</evidence>
<dbReference type="GO" id="GO:0051536">
    <property type="term" value="F:iron-sulfur cluster binding"/>
    <property type="evidence" value="ECO:0007669"/>
    <property type="project" value="UniProtKB-KW"/>
</dbReference>
<evidence type="ECO:0000256" key="1">
    <source>
        <dbReference type="ARBA" id="ARBA00001966"/>
    </source>
</evidence>
<protein>
    <submittedName>
        <fullName evidence="7">Radical SAM domain iron-sulfur cluster-binding oxidoreductase</fullName>
    </submittedName>
</protein>
<evidence type="ECO:0000256" key="2">
    <source>
        <dbReference type="ARBA" id="ARBA00022691"/>
    </source>
</evidence>
<evidence type="ECO:0000259" key="6">
    <source>
        <dbReference type="PROSITE" id="PS51918"/>
    </source>
</evidence>
<dbReference type="InterPro" id="IPR013785">
    <property type="entry name" value="Aldolase_TIM"/>
</dbReference>
<dbReference type="GO" id="GO:0006783">
    <property type="term" value="P:heme biosynthetic process"/>
    <property type="evidence" value="ECO:0007669"/>
    <property type="project" value="TreeGrafter"/>
</dbReference>
<dbReference type="STRING" id="404380.Gbem_0807"/>
<organism evidence="7 8">
    <name type="scientific">Citrifermentans bemidjiense (strain ATCC BAA-1014 / DSM 16622 / JCM 12645 / Bem)</name>
    <name type="common">Geobacter bemidjiensis</name>
    <dbReference type="NCBI Taxonomy" id="404380"/>
    <lineage>
        <taxon>Bacteria</taxon>
        <taxon>Pseudomonadati</taxon>
        <taxon>Thermodesulfobacteriota</taxon>
        <taxon>Desulfuromonadia</taxon>
        <taxon>Geobacterales</taxon>
        <taxon>Geobacteraceae</taxon>
        <taxon>Citrifermentans</taxon>
    </lineage>
</organism>
<evidence type="ECO:0000313" key="7">
    <source>
        <dbReference type="EMBL" id="ACH37830.1"/>
    </source>
</evidence>
<dbReference type="RefSeq" id="WP_012529241.1">
    <property type="nucleotide sequence ID" value="NC_011146.1"/>
</dbReference>